<keyword evidence="4" id="KW-0645">Protease</keyword>
<organism evidence="13 14">
    <name type="scientific">Bodo saltans</name>
    <name type="common">Flagellated protozoan</name>
    <dbReference type="NCBI Taxonomy" id="75058"/>
    <lineage>
        <taxon>Eukaryota</taxon>
        <taxon>Discoba</taxon>
        <taxon>Euglenozoa</taxon>
        <taxon>Kinetoplastea</taxon>
        <taxon>Metakinetoplastina</taxon>
        <taxon>Eubodonida</taxon>
        <taxon>Bodonidae</taxon>
        <taxon>Bodo</taxon>
    </lineage>
</organism>
<evidence type="ECO:0000313" key="13">
    <source>
        <dbReference type="EMBL" id="CUG88214.1"/>
    </source>
</evidence>
<dbReference type="Proteomes" id="UP000051952">
    <property type="component" value="Unassembled WGS sequence"/>
</dbReference>
<keyword evidence="7" id="KW-0378">Hydrolase</keyword>
<evidence type="ECO:0000256" key="6">
    <source>
        <dbReference type="ARBA" id="ARBA00022729"/>
    </source>
</evidence>
<dbReference type="EMBL" id="CYKH01001624">
    <property type="protein sequence ID" value="CUG88214.1"/>
    <property type="molecule type" value="Genomic_DNA"/>
</dbReference>
<feature type="signal peptide" evidence="11">
    <location>
        <begin position="1"/>
        <end position="27"/>
    </location>
</feature>
<dbReference type="SMART" id="SM00631">
    <property type="entry name" value="Zn_pept"/>
    <property type="match status" value="1"/>
</dbReference>
<evidence type="ECO:0000259" key="12">
    <source>
        <dbReference type="PROSITE" id="PS52035"/>
    </source>
</evidence>
<dbReference type="GO" id="GO:0005615">
    <property type="term" value="C:extracellular space"/>
    <property type="evidence" value="ECO:0007669"/>
    <property type="project" value="TreeGrafter"/>
</dbReference>
<keyword evidence="6 11" id="KW-0732">Signal</keyword>
<keyword evidence="14" id="KW-1185">Reference proteome</keyword>
<evidence type="ECO:0000256" key="3">
    <source>
        <dbReference type="ARBA" id="ARBA00022645"/>
    </source>
</evidence>
<accession>A0A0S4J9W6</accession>
<keyword evidence="8" id="KW-0862">Zinc</keyword>
<dbReference type="InterPro" id="IPR057246">
    <property type="entry name" value="CARBOXYPEPT_ZN_1"/>
</dbReference>
<dbReference type="OrthoDB" id="3626597at2759"/>
<evidence type="ECO:0000256" key="10">
    <source>
        <dbReference type="PROSITE-ProRule" id="PRU01379"/>
    </source>
</evidence>
<evidence type="ECO:0000313" key="14">
    <source>
        <dbReference type="Proteomes" id="UP000051952"/>
    </source>
</evidence>
<dbReference type="PRINTS" id="PR00765">
    <property type="entry name" value="CRBOXYPTASEA"/>
</dbReference>
<feature type="domain" description="Peptidase M14" evidence="12">
    <location>
        <begin position="133"/>
        <end position="456"/>
    </location>
</feature>
<name>A0A0S4J9W6_BODSA</name>
<dbReference type="PROSITE" id="PS00132">
    <property type="entry name" value="CARBOXYPEPT_ZN_1"/>
    <property type="match status" value="1"/>
</dbReference>
<dbReference type="PANTHER" id="PTHR11705:SF143">
    <property type="entry name" value="SLL0236 PROTEIN"/>
    <property type="match status" value="1"/>
</dbReference>
<dbReference type="InterPro" id="IPR000834">
    <property type="entry name" value="Peptidase_M14"/>
</dbReference>
<dbReference type="Gene3D" id="3.40.630.10">
    <property type="entry name" value="Zn peptidases"/>
    <property type="match status" value="2"/>
</dbReference>
<keyword evidence="9" id="KW-0482">Metalloprotease</keyword>
<evidence type="ECO:0000256" key="11">
    <source>
        <dbReference type="SAM" id="SignalP"/>
    </source>
</evidence>
<protein>
    <submittedName>
        <fullName evidence="13">Carboxypeptidase B, putative</fullName>
    </submittedName>
</protein>
<sequence length="784" mass="85861">MDFWRMLTRVYLCMATLWLLGLPSCQAEVRKVAMFQHDNMSDLRGAIPQLIGSCVCSGTTVVSDADGAQVRVPCVEVEKVRGRNVVLRSYDSTMVCRASSSQWIFLDTQGEPHNPLARYNSLAFTPDMDEVDAYHNWTAARALLDEWVATLAPQDLHTEVTDIGESIEGRSIPCVCMVAARTRFTYPPTMLVVGGHHAREWISVEAPLRMIRKFLEGFSVNTRIRSILHNVRLCIIPNLNPDGYVFSWEAGWAGNIPRRMWRKNRRGTGPGGSGGTVFGVDLNRNYGIDWQDDTGSSTRPTDDIYRGSAALSEPETQSLYKFVLSQHGNGNTKNRQRIAGFVSIHSYGNNIMFPFGYNTNAFGPNEALLRSLGNEMKAAIMNVTGNTYEAMKAADDYLCSGDAVDAVYTAIGFAPSFTIETRPGITECCGFNLKPRFIESATSECFTAVALIAEYIAAATQHGVADAAWAHHSFNASYITSVTSSSNFTAADRVLEDWSQYVLQGSYPSTPTATTSCSLLATTRMLSDQMRRCCGSWATRMKAAIKNATGNTYEAMKAADDYLCSGDAVDAVYTAIGFAPSFTIETRPGITECCGFNLKPRFIESATTECFTAVALIAEYIAAATQHGVADAAWAHHSFNASYITSVTSTSNFTAADRVLEDWSQFIIDAPTAHSDGQHGFRTKWLVLRIDGALLLSQGRNTSHSRDDVRLQSIHVIASLLQRPEVGLEMKRAAYLPSWGVFSCVVALTATSVELMIGALERLVEIADNVSGPIGRPQFGLAFP</sequence>
<comment type="cofactor">
    <cofactor evidence="1">
        <name>Zn(2+)</name>
        <dbReference type="ChEBI" id="CHEBI:29105"/>
    </cofactor>
</comment>
<reference evidence="14" key="1">
    <citation type="submission" date="2015-09" db="EMBL/GenBank/DDBJ databases">
        <authorList>
            <consortium name="Pathogen Informatics"/>
        </authorList>
    </citation>
    <scope>NUCLEOTIDE SEQUENCE [LARGE SCALE GENOMIC DNA]</scope>
    <source>
        <strain evidence="14">Lake Konstanz</strain>
    </source>
</reference>
<evidence type="ECO:0000256" key="4">
    <source>
        <dbReference type="ARBA" id="ARBA00022670"/>
    </source>
</evidence>
<dbReference type="GO" id="GO:0006508">
    <property type="term" value="P:proteolysis"/>
    <property type="evidence" value="ECO:0007669"/>
    <property type="project" value="UniProtKB-KW"/>
</dbReference>
<evidence type="ECO:0000256" key="9">
    <source>
        <dbReference type="ARBA" id="ARBA00023049"/>
    </source>
</evidence>
<dbReference type="PANTHER" id="PTHR11705">
    <property type="entry name" value="PROTEASE FAMILY M14 CARBOXYPEPTIDASE A,B"/>
    <property type="match status" value="1"/>
</dbReference>
<gene>
    <name evidence="13" type="ORF">BSAL_14215</name>
</gene>
<proteinExistence type="inferred from homology"/>
<keyword evidence="3 13" id="KW-0121">Carboxypeptidase</keyword>
<dbReference type="GO" id="GO:0008270">
    <property type="term" value="F:zinc ion binding"/>
    <property type="evidence" value="ECO:0007669"/>
    <property type="project" value="InterPro"/>
</dbReference>
<evidence type="ECO:0000256" key="8">
    <source>
        <dbReference type="ARBA" id="ARBA00022833"/>
    </source>
</evidence>
<dbReference type="SUPFAM" id="SSF53187">
    <property type="entry name" value="Zn-dependent exopeptidases"/>
    <property type="match status" value="2"/>
</dbReference>
<dbReference type="Pfam" id="PF00246">
    <property type="entry name" value="Peptidase_M14"/>
    <property type="match status" value="1"/>
</dbReference>
<dbReference type="PROSITE" id="PS52035">
    <property type="entry name" value="PEPTIDASE_M14"/>
    <property type="match status" value="1"/>
</dbReference>
<evidence type="ECO:0000256" key="2">
    <source>
        <dbReference type="ARBA" id="ARBA00005988"/>
    </source>
</evidence>
<feature type="active site" description="Proton donor/acceptor" evidence="10">
    <location>
        <position position="420"/>
    </location>
</feature>
<evidence type="ECO:0000256" key="5">
    <source>
        <dbReference type="ARBA" id="ARBA00022723"/>
    </source>
</evidence>
<feature type="chain" id="PRO_5006622089" evidence="11">
    <location>
        <begin position="28"/>
        <end position="784"/>
    </location>
</feature>
<evidence type="ECO:0000256" key="7">
    <source>
        <dbReference type="ARBA" id="ARBA00022801"/>
    </source>
</evidence>
<dbReference type="GO" id="GO:0004181">
    <property type="term" value="F:metallocarboxypeptidase activity"/>
    <property type="evidence" value="ECO:0007669"/>
    <property type="project" value="InterPro"/>
</dbReference>
<evidence type="ECO:0000256" key="1">
    <source>
        <dbReference type="ARBA" id="ARBA00001947"/>
    </source>
</evidence>
<comment type="similarity">
    <text evidence="2 10">Belongs to the peptidase M14 family.</text>
</comment>
<dbReference type="FunFam" id="3.40.630.10:FF:000084">
    <property type="entry name" value="Carboxypeptidase B2"/>
    <property type="match status" value="1"/>
</dbReference>
<keyword evidence="5" id="KW-0479">Metal-binding</keyword>
<dbReference type="AlphaFoldDB" id="A0A0S4J9W6"/>